<keyword evidence="1" id="KW-1188">Viral release from host cell</keyword>
<protein>
    <submittedName>
        <fullName evidence="5">Phage tail tape measure protein</fullName>
    </submittedName>
</protein>
<dbReference type="EMBL" id="CP059404">
    <property type="protein sequence ID" value="QNE90253.1"/>
    <property type="molecule type" value="Genomic_DNA"/>
</dbReference>
<dbReference type="NCBIfam" id="TIGR01760">
    <property type="entry name" value="tape_meas_TP901"/>
    <property type="match status" value="1"/>
</dbReference>
<evidence type="ECO:0000313" key="6">
    <source>
        <dbReference type="Proteomes" id="UP000515743"/>
    </source>
</evidence>
<evidence type="ECO:0000313" key="5">
    <source>
        <dbReference type="EMBL" id="QNE90253.1"/>
    </source>
</evidence>
<dbReference type="Pfam" id="PF10145">
    <property type="entry name" value="PhageMin_Tail"/>
    <property type="match status" value="1"/>
</dbReference>
<feature type="region of interest" description="Disordered" evidence="3">
    <location>
        <begin position="1339"/>
        <end position="1358"/>
    </location>
</feature>
<evidence type="ECO:0000259" key="4">
    <source>
        <dbReference type="Pfam" id="PF10145"/>
    </source>
</evidence>
<reference evidence="5 6" key="1">
    <citation type="submission" date="2020-07" db="EMBL/GenBank/DDBJ databases">
        <title>Complete genome and description of Corynebacterium incognita strain Marseille-Q3630 sp. nov.</title>
        <authorList>
            <person name="Boxberger M."/>
        </authorList>
    </citation>
    <scope>NUCLEOTIDE SEQUENCE [LARGE SCALE GENOMIC DNA]</scope>
    <source>
        <strain evidence="5 6">Marseille-Q3630</strain>
    </source>
</reference>
<sequence>MALEVGTLNARVTVDTAGVASSLGKVKRDLTDVKKSADQVSRTKLNVTPVGTGAVGKASREARSLGTALEGAGRAGRGVQFNPQVANELDKATKTGISLRDVLGSMSSVAGMVGLGAAVGGVSAAFNDMLQTGMVYRKELNTMSAVSGATAEQMNQISQAAKQLGNDNDLAATSAGDAAAAMTELAKGGFTVDQAIGAAKGTLQLAAAAQVDAATAATIQSQALQAFSLDASNAARVSDILAGAANASSAEMTGIAQGMQQAGTVANQFGLSVDDTATSLAMMANAGIQGSDAGTLLKTALLSLTDQGKPAQAAIDELGLSIYDANGKFVGMQSLMEQLQDASESMTAEQYQAATATLFGSDAMRLAGIAAQQGGEGFDKLRGAVTRQGQAAEVAAAQTQGLPGAIGRVENAWETASTTIFEKSEGVIVKALDGVTAGIEAVGGAISGEGFTGGAAVVENLAGQVKLLASGAKDAGDATTGALVPGATDMASAMGQAGKAVGAVDEALSGWAAPLAAAGIVGLAANMSGLTGKMNAGSQSVMRFGQEMRVQQALAAKYGQNLGMAGSAMAVMRSRSVALDAAMTKASAAYMRSSAGLRVVASSHQAAARASRAQAMATSSGFMAADRIIAQAGHGFVATTARMGASAKGLAGGGLSLLKSSLGGVKAAAGGLMGALGGPWGIAIMGASAAIGFLVQKNQEAKEAAEKHAKLQRDLKDTLDKTTGAITEQTGALIENQLAESGALDKAKELNLSSQTMIDSALGNADAQARVKAATDGALKSAIESTSAWERVGGALEAAGYTSLDLADAMGGNREKMAQLTEVTGFMHKETRELENAVAGTRGKYGELIDSVNGANDALADASSEQMQIKLEALQVSAKQTKGVMDALGDAVYKIEDDKTISVSADAVTEETRLKMEKLGVKVSEPMNGRVSITMEKGADIPALLDQIGIKLQQTPNGYIRVNSDDINKAKSDLDAMNLKTMTLKDGSLAINTNAPEVLERLVQLGLAKKDHSGKVTIDWSSIQNSTSRMDALRGNVENGAKGHANVTDNTGKTNENVNNMRGNVQAGAKGHVSISDNAEATRSHIKSTLSAENTNTFSDHVINITRKIRDIFTRENADGNYYPTVQAFADGGDTGVQRAVERRMRGGAEPAHTAHIAPAGAYRVFAENETGGEAYIPLAESKRGRSEKILAQVANKFGYQLMDANGQVQAFASGGVVDSITGLVQRHFPGMTITSTYRNTNDLHGQGKAVDVSNGFDTTPEMQALARWFYKNFKNQLAELIHYPLNGWKNVDEGKDFDFGEPTNSQHRNHVHIAAHQPLAAPAPKLGKEGLDDYKDLDGAVGGKKPKPTPPRATSTENATMGAIDAGTAAVQQREINGGKGTLLEDGSFLELMASLYSVHTGKPVADDIVSWGQVVGLHSKAVDDGQVAEVAQAAQETAKSSKQLGDVAKQLKAGGHDDLAGVLAPTDSLPKVDGNSGNRYADAIIREGRRRGITDRGIKIALATALVESNMKMYANHADPASLKYPHDAVGSDHDSVGLFQQRANGAWGTVADRMDPARSAGMFYDKLDDADYNTGDPGAHAQRVQVSAFPDRYNTRMGEAQALLDKYNGKTRKVKAMADGGILGGLRQAHINDGSSAVLWAEAGPEAYIPLSSDKKARSLDIWAETGKRLGVDVLSMMNFIGSGIPALMQGKLDFNTGGSTSLSALGLNMDAAAYRGGKAVEPHAQRAGQQAGQAVGAVFNGPVTIQDPKKYLHGQLNNAERQLKHAIRSVMP</sequence>
<evidence type="ECO:0000256" key="3">
    <source>
        <dbReference type="SAM" id="MobiDB-lite"/>
    </source>
</evidence>
<dbReference type="PANTHER" id="PTHR37813">
    <property type="entry name" value="FELS-2 PROPHAGE PROTEIN"/>
    <property type="match status" value="1"/>
</dbReference>
<dbReference type="PANTHER" id="PTHR37813:SF1">
    <property type="entry name" value="FELS-2 PROPHAGE PROTEIN"/>
    <property type="match status" value="1"/>
</dbReference>
<feature type="domain" description="Phage tail tape measure protein" evidence="4">
    <location>
        <begin position="159"/>
        <end position="360"/>
    </location>
</feature>
<dbReference type="InterPro" id="IPR010090">
    <property type="entry name" value="Phage_tape_meas"/>
</dbReference>
<proteinExistence type="predicted"/>
<dbReference type="RefSeq" id="WP_185176626.1">
    <property type="nucleotide sequence ID" value="NZ_CP059404.1"/>
</dbReference>
<organism evidence="5 6">
    <name type="scientific">Corynebacterium incognita</name>
    <dbReference type="NCBI Taxonomy" id="2754725"/>
    <lineage>
        <taxon>Bacteria</taxon>
        <taxon>Bacillati</taxon>
        <taxon>Actinomycetota</taxon>
        <taxon>Actinomycetes</taxon>
        <taxon>Mycobacteriales</taxon>
        <taxon>Corynebacteriaceae</taxon>
        <taxon>Corynebacterium</taxon>
    </lineage>
</organism>
<feature type="coiled-coil region" evidence="2">
    <location>
        <begin position="694"/>
        <end position="721"/>
    </location>
</feature>
<gene>
    <name evidence="5" type="ORF">H0194_04540</name>
</gene>
<accession>A0A7G7CRN7</accession>
<name>A0A7G7CRN7_9CORY</name>
<dbReference type="Proteomes" id="UP000515743">
    <property type="component" value="Chromosome"/>
</dbReference>
<evidence type="ECO:0000256" key="1">
    <source>
        <dbReference type="ARBA" id="ARBA00022612"/>
    </source>
</evidence>
<dbReference type="KEGG" id="cik:H0194_04540"/>
<keyword evidence="2" id="KW-0175">Coiled coil</keyword>
<keyword evidence="6" id="KW-1185">Reference proteome</keyword>
<evidence type="ECO:0000256" key="2">
    <source>
        <dbReference type="SAM" id="Coils"/>
    </source>
</evidence>